<dbReference type="Gene3D" id="3.40.630.30">
    <property type="match status" value="1"/>
</dbReference>
<organism evidence="5 6">
    <name type="scientific">Stackebrandtia albiflava</name>
    <dbReference type="NCBI Taxonomy" id="406432"/>
    <lineage>
        <taxon>Bacteria</taxon>
        <taxon>Bacillati</taxon>
        <taxon>Actinomycetota</taxon>
        <taxon>Actinomycetes</taxon>
        <taxon>Glycomycetales</taxon>
        <taxon>Glycomycetaceae</taxon>
        <taxon>Stackebrandtia</taxon>
    </lineage>
</organism>
<keyword evidence="6" id="KW-1185">Reference proteome</keyword>
<dbReference type="GO" id="GO:0005737">
    <property type="term" value="C:cytoplasm"/>
    <property type="evidence" value="ECO:0007669"/>
    <property type="project" value="TreeGrafter"/>
</dbReference>
<dbReference type="PANTHER" id="PTHR43792">
    <property type="entry name" value="GNAT FAMILY, PUTATIVE (AFU_ORTHOLOGUE AFUA_3G00765)-RELATED-RELATED"/>
    <property type="match status" value="1"/>
</dbReference>
<keyword evidence="1 5" id="KW-0808">Transferase</keyword>
<protein>
    <submittedName>
        <fullName evidence="5">RimJ/RimL family protein N-acetyltransferase</fullName>
    </submittedName>
</protein>
<feature type="domain" description="N-acetyltransferase" evidence="4">
    <location>
        <begin position="9"/>
        <end position="170"/>
    </location>
</feature>
<gene>
    <name evidence="5" type="ORF">LX16_1049</name>
</gene>
<sequence length="172" mass="19193">MAVMTADTLRLRPWSESDLPILIAANSPEMTGFLGGPESHAKLLSRHRRYLSMTDRRSGVMFRVENTTGMPVGSVGYWEKVWRDGTVYETGWAILPEFQGRGLATVAVTEMLAELRPVAVREWLHAFPAVEHVASNAVCRKAGFTLLGPVEFEYPPGSTLTSNDWRLRLSET</sequence>
<dbReference type="OrthoDB" id="2631610at2"/>
<dbReference type="EMBL" id="VLLL01000005">
    <property type="protein sequence ID" value="TWJ15348.1"/>
    <property type="molecule type" value="Genomic_DNA"/>
</dbReference>
<keyword evidence="2" id="KW-0012">Acyltransferase</keyword>
<dbReference type="PANTHER" id="PTHR43792:SF8">
    <property type="entry name" value="[RIBOSOMAL PROTEIN US5]-ALANINE N-ACETYLTRANSFERASE"/>
    <property type="match status" value="1"/>
</dbReference>
<comment type="similarity">
    <text evidence="3">Belongs to the acetyltransferase family. RimJ subfamily.</text>
</comment>
<dbReference type="InterPro" id="IPR000182">
    <property type="entry name" value="GNAT_dom"/>
</dbReference>
<evidence type="ECO:0000313" key="5">
    <source>
        <dbReference type="EMBL" id="TWJ15348.1"/>
    </source>
</evidence>
<dbReference type="InterPro" id="IPR051531">
    <property type="entry name" value="N-acetyltransferase"/>
</dbReference>
<reference evidence="5 6" key="1">
    <citation type="journal article" date="2013" name="Stand. Genomic Sci.">
        <title>Genomic Encyclopedia of Type Strains, Phase I: The one thousand microbial genomes (KMG-I) project.</title>
        <authorList>
            <person name="Kyrpides N.C."/>
            <person name="Woyke T."/>
            <person name="Eisen J.A."/>
            <person name="Garrity G."/>
            <person name="Lilburn T.G."/>
            <person name="Beck B.J."/>
            <person name="Whitman W.B."/>
            <person name="Hugenholtz P."/>
            <person name="Klenk H.P."/>
        </authorList>
    </citation>
    <scope>NUCLEOTIDE SEQUENCE [LARGE SCALE GENOMIC DNA]</scope>
    <source>
        <strain evidence="5 6">DSM 45044</strain>
    </source>
</reference>
<dbReference type="GO" id="GO:0008999">
    <property type="term" value="F:protein-N-terminal-alanine acetyltransferase activity"/>
    <property type="evidence" value="ECO:0007669"/>
    <property type="project" value="TreeGrafter"/>
</dbReference>
<evidence type="ECO:0000256" key="1">
    <source>
        <dbReference type="ARBA" id="ARBA00022679"/>
    </source>
</evidence>
<evidence type="ECO:0000313" key="6">
    <source>
        <dbReference type="Proteomes" id="UP000321617"/>
    </source>
</evidence>
<dbReference type="CDD" id="cd04301">
    <property type="entry name" value="NAT_SF"/>
    <property type="match status" value="1"/>
</dbReference>
<accession>A0A562VBW2</accession>
<dbReference type="PROSITE" id="PS51186">
    <property type="entry name" value="GNAT"/>
    <property type="match status" value="1"/>
</dbReference>
<evidence type="ECO:0000256" key="2">
    <source>
        <dbReference type="ARBA" id="ARBA00023315"/>
    </source>
</evidence>
<comment type="caution">
    <text evidence="5">The sequence shown here is derived from an EMBL/GenBank/DDBJ whole genome shotgun (WGS) entry which is preliminary data.</text>
</comment>
<dbReference type="AlphaFoldDB" id="A0A562VBW2"/>
<proteinExistence type="inferred from homology"/>
<evidence type="ECO:0000256" key="3">
    <source>
        <dbReference type="ARBA" id="ARBA00038502"/>
    </source>
</evidence>
<name>A0A562VBW2_9ACTN</name>
<evidence type="ECO:0000259" key="4">
    <source>
        <dbReference type="PROSITE" id="PS51186"/>
    </source>
</evidence>
<dbReference type="SUPFAM" id="SSF55729">
    <property type="entry name" value="Acyl-CoA N-acyltransferases (Nat)"/>
    <property type="match status" value="1"/>
</dbReference>
<dbReference type="InterPro" id="IPR016181">
    <property type="entry name" value="Acyl_CoA_acyltransferase"/>
</dbReference>
<dbReference type="Proteomes" id="UP000321617">
    <property type="component" value="Unassembled WGS sequence"/>
</dbReference>
<dbReference type="Pfam" id="PF13302">
    <property type="entry name" value="Acetyltransf_3"/>
    <property type="match status" value="1"/>
</dbReference>